<feature type="transmembrane region" description="Helical" evidence="6">
    <location>
        <begin position="145"/>
        <end position="171"/>
    </location>
</feature>
<evidence type="ECO:0000256" key="6">
    <source>
        <dbReference type="SAM" id="Phobius"/>
    </source>
</evidence>
<protein>
    <submittedName>
        <fullName evidence="8">MFS transporter</fullName>
    </submittedName>
</protein>
<dbReference type="SUPFAM" id="SSF103473">
    <property type="entry name" value="MFS general substrate transporter"/>
    <property type="match status" value="1"/>
</dbReference>
<evidence type="ECO:0000256" key="5">
    <source>
        <dbReference type="ARBA" id="ARBA00023136"/>
    </source>
</evidence>
<dbReference type="Pfam" id="PF07690">
    <property type="entry name" value="MFS_1"/>
    <property type="match status" value="1"/>
</dbReference>
<evidence type="ECO:0000256" key="3">
    <source>
        <dbReference type="ARBA" id="ARBA00022692"/>
    </source>
</evidence>
<reference evidence="8 9" key="1">
    <citation type="submission" date="2022-07" db="EMBL/GenBank/DDBJ databases">
        <title>Degradation activity of malathion, p-nitrophenol and potential low-temperature adaptation strategy of Rhodococcus sp. FXJ9.536.</title>
        <authorList>
            <person name="Huang J."/>
            <person name="Huang Y."/>
        </authorList>
    </citation>
    <scope>NUCLEOTIDE SEQUENCE [LARGE SCALE GENOMIC DNA]</scope>
    <source>
        <strain evidence="8 9">FXJ9.536</strain>
    </source>
</reference>
<keyword evidence="4 6" id="KW-1133">Transmembrane helix</keyword>
<gene>
    <name evidence="8" type="ORF">NOF53_19705</name>
</gene>
<sequence length="412" mass="41938">MTPTESFAPTSDPPARFPLAGLAALGTAGFITIMTEALPAGVLPAMGADLSVSGSAAGQTVTIYAVGSALAAVPLTAATLGMPRRKLLLIAIAGFALANTITAVSSSYALTMASRFIAGVVAGLLWALLAGYARRMVTPAHRGKAMAIAMAGTPVALAVGVPAGTFLSGIVGWRYTFGLMTLLSVALIVWVIAAVPTFAGQTRDARLPLRGVLTIPGVAPVLFVTLTFVLAHNILYTYIAPLLTEIGMHDRVDTILFVFGVVSLFSIWITGALIDRHLRPLVIISCALFAAAASCLGLFGGNIWLVYVSAAVWGLGFGGAATLLQTASAEAAGPAGDVAQSLVVTCWNIGIAGGAVTGGVLLTSTGPSSLPWAATALAVPALVTTIMARRHGFTTSFRTPAPSTAHVISADK</sequence>
<feature type="transmembrane region" description="Helical" evidence="6">
    <location>
        <begin position="61"/>
        <end position="80"/>
    </location>
</feature>
<dbReference type="Gene3D" id="1.20.1250.20">
    <property type="entry name" value="MFS general substrate transporter like domains"/>
    <property type="match status" value="1"/>
</dbReference>
<feature type="transmembrane region" description="Helical" evidence="6">
    <location>
        <begin position="211"/>
        <end position="235"/>
    </location>
</feature>
<dbReference type="InterPro" id="IPR011701">
    <property type="entry name" value="MFS"/>
</dbReference>
<evidence type="ECO:0000259" key="7">
    <source>
        <dbReference type="PROSITE" id="PS50850"/>
    </source>
</evidence>
<dbReference type="CDD" id="cd17324">
    <property type="entry name" value="MFS_NepI_like"/>
    <property type="match status" value="1"/>
</dbReference>
<feature type="transmembrane region" description="Helical" evidence="6">
    <location>
        <begin position="20"/>
        <end position="41"/>
    </location>
</feature>
<dbReference type="InterPro" id="IPR050189">
    <property type="entry name" value="MFS_Efflux_Transporters"/>
</dbReference>
<dbReference type="Proteomes" id="UP001524501">
    <property type="component" value="Unassembled WGS sequence"/>
</dbReference>
<keyword evidence="2" id="KW-1003">Cell membrane</keyword>
<accession>A0ABT1QJV3</accession>
<proteinExistence type="predicted"/>
<feature type="transmembrane region" description="Helical" evidence="6">
    <location>
        <begin position="87"/>
        <end position="110"/>
    </location>
</feature>
<feature type="transmembrane region" description="Helical" evidence="6">
    <location>
        <begin position="281"/>
        <end position="299"/>
    </location>
</feature>
<keyword evidence="5 6" id="KW-0472">Membrane</keyword>
<evidence type="ECO:0000313" key="9">
    <source>
        <dbReference type="Proteomes" id="UP001524501"/>
    </source>
</evidence>
<feature type="transmembrane region" description="Helical" evidence="6">
    <location>
        <begin position="305"/>
        <end position="326"/>
    </location>
</feature>
<feature type="transmembrane region" description="Helical" evidence="6">
    <location>
        <begin position="177"/>
        <end position="199"/>
    </location>
</feature>
<evidence type="ECO:0000313" key="8">
    <source>
        <dbReference type="EMBL" id="MCQ4121362.1"/>
    </source>
</evidence>
<feature type="transmembrane region" description="Helical" evidence="6">
    <location>
        <begin position="369"/>
        <end position="388"/>
    </location>
</feature>
<dbReference type="EMBL" id="JANFQF010000017">
    <property type="protein sequence ID" value="MCQ4121362.1"/>
    <property type="molecule type" value="Genomic_DNA"/>
</dbReference>
<feature type="transmembrane region" description="Helical" evidence="6">
    <location>
        <begin position="116"/>
        <end position="133"/>
    </location>
</feature>
<evidence type="ECO:0000256" key="4">
    <source>
        <dbReference type="ARBA" id="ARBA00022989"/>
    </source>
</evidence>
<keyword evidence="9" id="KW-1185">Reference proteome</keyword>
<feature type="domain" description="Major facilitator superfamily (MFS) profile" evidence="7">
    <location>
        <begin position="21"/>
        <end position="392"/>
    </location>
</feature>
<keyword evidence="3 6" id="KW-0812">Transmembrane</keyword>
<dbReference type="PANTHER" id="PTHR43124">
    <property type="entry name" value="PURINE EFFLUX PUMP PBUE"/>
    <property type="match status" value="1"/>
</dbReference>
<feature type="transmembrane region" description="Helical" evidence="6">
    <location>
        <begin position="338"/>
        <end position="363"/>
    </location>
</feature>
<name>A0ABT1QJV3_9NOCA</name>
<dbReference type="InterPro" id="IPR036259">
    <property type="entry name" value="MFS_trans_sf"/>
</dbReference>
<dbReference type="PANTHER" id="PTHR43124:SF3">
    <property type="entry name" value="CHLORAMPHENICOL EFFLUX PUMP RV0191"/>
    <property type="match status" value="1"/>
</dbReference>
<dbReference type="InterPro" id="IPR020846">
    <property type="entry name" value="MFS_dom"/>
</dbReference>
<dbReference type="PROSITE" id="PS50850">
    <property type="entry name" value="MFS"/>
    <property type="match status" value="1"/>
</dbReference>
<evidence type="ECO:0000256" key="1">
    <source>
        <dbReference type="ARBA" id="ARBA00004651"/>
    </source>
</evidence>
<organism evidence="8 9">
    <name type="scientific">Rhodococcus tibetensis</name>
    <dbReference type="NCBI Taxonomy" id="2965064"/>
    <lineage>
        <taxon>Bacteria</taxon>
        <taxon>Bacillati</taxon>
        <taxon>Actinomycetota</taxon>
        <taxon>Actinomycetes</taxon>
        <taxon>Mycobacteriales</taxon>
        <taxon>Nocardiaceae</taxon>
        <taxon>Rhodococcus</taxon>
    </lineage>
</organism>
<feature type="transmembrane region" description="Helical" evidence="6">
    <location>
        <begin position="255"/>
        <end position="274"/>
    </location>
</feature>
<comment type="subcellular location">
    <subcellularLocation>
        <location evidence="1">Cell membrane</location>
        <topology evidence="1">Multi-pass membrane protein</topology>
    </subcellularLocation>
</comment>
<comment type="caution">
    <text evidence="8">The sequence shown here is derived from an EMBL/GenBank/DDBJ whole genome shotgun (WGS) entry which is preliminary data.</text>
</comment>
<dbReference type="RefSeq" id="WP_255971819.1">
    <property type="nucleotide sequence ID" value="NZ_JANFQF010000017.1"/>
</dbReference>
<evidence type="ECO:0000256" key="2">
    <source>
        <dbReference type="ARBA" id="ARBA00022475"/>
    </source>
</evidence>